<feature type="transmembrane region" description="Helical" evidence="7">
    <location>
        <begin position="1333"/>
        <end position="1352"/>
    </location>
</feature>
<dbReference type="Gene3D" id="2.10.25.10">
    <property type="entry name" value="Laminin"/>
    <property type="match status" value="1"/>
</dbReference>
<feature type="domain" description="EGF-like" evidence="8">
    <location>
        <begin position="967"/>
        <end position="1008"/>
    </location>
</feature>
<dbReference type="EMBL" id="CAJNOR010002634">
    <property type="protein sequence ID" value="CAF1321014.1"/>
    <property type="molecule type" value="Genomic_DNA"/>
</dbReference>
<dbReference type="CDD" id="cd00112">
    <property type="entry name" value="LDLa"/>
    <property type="match status" value="1"/>
</dbReference>
<dbReference type="InterPro" id="IPR051830">
    <property type="entry name" value="NOTCH_homolog"/>
</dbReference>
<evidence type="ECO:0000259" key="9">
    <source>
        <dbReference type="PROSITE" id="PS50262"/>
    </source>
</evidence>
<proteinExistence type="predicted"/>
<feature type="disulfide bond" evidence="6">
    <location>
        <begin position="998"/>
        <end position="1007"/>
    </location>
</feature>
<dbReference type="PROSITE" id="PS01186">
    <property type="entry name" value="EGF_2"/>
    <property type="match status" value="1"/>
</dbReference>
<keyword evidence="3 7" id="KW-1133">Transmembrane helix</keyword>
<dbReference type="InterPro" id="IPR036055">
    <property type="entry name" value="LDL_receptor-like_sf"/>
</dbReference>
<dbReference type="SUPFAM" id="SSF57196">
    <property type="entry name" value="EGF/Laminin"/>
    <property type="match status" value="1"/>
</dbReference>
<evidence type="ECO:0000256" key="7">
    <source>
        <dbReference type="SAM" id="Phobius"/>
    </source>
</evidence>
<dbReference type="CDD" id="cd00054">
    <property type="entry name" value="EGF_CA"/>
    <property type="match status" value="1"/>
</dbReference>
<dbReference type="PROSITE" id="PS50068">
    <property type="entry name" value="LDLRA_2"/>
    <property type="match status" value="1"/>
</dbReference>
<dbReference type="SMART" id="SM00181">
    <property type="entry name" value="EGF"/>
    <property type="match status" value="3"/>
</dbReference>
<dbReference type="SUPFAM" id="SSF57424">
    <property type="entry name" value="LDL receptor-like module"/>
    <property type="match status" value="1"/>
</dbReference>
<keyword evidence="2 7" id="KW-0812">Transmembrane</keyword>
<dbReference type="PROSITE" id="PS00022">
    <property type="entry name" value="EGF_1"/>
    <property type="match status" value="3"/>
</dbReference>
<dbReference type="SMART" id="SM00192">
    <property type="entry name" value="LDLa"/>
    <property type="match status" value="5"/>
</dbReference>
<accession>A0A815FAL4</accession>
<evidence type="ECO:0000256" key="4">
    <source>
        <dbReference type="ARBA" id="ARBA00023136"/>
    </source>
</evidence>
<dbReference type="InterPro" id="IPR023415">
    <property type="entry name" value="LDLR_class-A_CS"/>
</dbReference>
<comment type="caution">
    <text evidence="10">The sequence shown here is derived from an EMBL/GenBank/DDBJ whole genome shotgun (WGS) entry which is preliminary data.</text>
</comment>
<feature type="transmembrane region" description="Helical" evidence="7">
    <location>
        <begin position="1413"/>
        <end position="1433"/>
    </location>
</feature>
<feature type="domain" description="G-protein coupled receptors family 1 profile" evidence="9">
    <location>
        <begin position="1256"/>
        <end position="1512"/>
    </location>
</feature>
<dbReference type="SUPFAM" id="SSF81321">
    <property type="entry name" value="Family A G protein-coupled receptor-like"/>
    <property type="match status" value="1"/>
</dbReference>
<keyword evidence="5 6" id="KW-1015">Disulfide bond</keyword>
<evidence type="ECO:0000313" key="11">
    <source>
        <dbReference type="Proteomes" id="UP000663828"/>
    </source>
</evidence>
<comment type="caution">
    <text evidence="6">Lacks conserved residue(s) required for the propagation of feature annotation.</text>
</comment>
<organism evidence="10 11">
    <name type="scientific">Adineta ricciae</name>
    <name type="common">Rotifer</name>
    <dbReference type="NCBI Taxonomy" id="249248"/>
    <lineage>
        <taxon>Eukaryota</taxon>
        <taxon>Metazoa</taxon>
        <taxon>Spiralia</taxon>
        <taxon>Gnathifera</taxon>
        <taxon>Rotifera</taxon>
        <taxon>Eurotatoria</taxon>
        <taxon>Bdelloidea</taxon>
        <taxon>Adinetida</taxon>
        <taxon>Adinetidae</taxon>
        <taxon>Adineta</taxon>
    </lineage>
</organism>
<comment type="subcellular location">
    <subcellularLocation>
        <location evidence="1">Membrane</location>
    </subcellularLocation>
</comment>
<dbReference type="InterPro" id="IPR000742">
    <property type="entry name" value="EGF"/>
</dbReference>
<dbReference type="Gene3D" id="1.20.1070.10">
    <property type="entry name" value="Rhodopsin 7-helix transmembrane proteins"/>
    <property type="match status" value="1"/>
</dbReference>
<feature type="transmembrane region" description="Helical" evidence="7">
    <location>
        <begin position="1460"/>
        <end position="1481"/>
    </location>
</feature>
<keyword evidence="6" id="KW-0245">EGF-like domain</keyword>
<dbReference type="InterPro" id="IPR002172">
    <property type="entry name" value="LDrepeatLR_classA_rpt"/>
</dbReference>
<evidence type="ECO:0000256" key="1">
    <source>
        <dbReference type="ARBA" id="ARBA00004370"/>
    </source>
</evidence>
<dbReference type="PROSITE" id="PS50262">
    <property type="entry name" value="G_PROTEIN_RECEP_F1_2"/>
    <property type="match status" value="1"/>
</dbReference>
<evidence type="ECO:0000256" key="5">
    <source>
        <dbReference type="ARBA" id="ARBA00023157"/>
    </source>
</evidence>
<dbReference type="PROSITE" id="PS50026">
    <property type="entry name" value="EGF_3"/>
    <property type="match status" value="1"/>
</dbReference>
<feature type="transmembrane region" description="Helical" evidence="7">
    <location>
        <begin position="1276"/>
        <end position="1300"/>
    </location>
</feature>
<feature type="transmembrane region" description="Helical" evidence="7">
    <location>
        <begin position="1364"/>
        <end position="1382"/>
    </location>
</feature>
<evidence type="ECO:0000259" key="8">
    <source>
        <dbReference type="PROSITE" id="PS50026"/>
    </source>
</evidence>
<dbReference type="PANTHER" id="PTHR24033:SF151">
    <property type="entry name" value="NOTCH 2"/>
    <property type="match status" value="1"/>
</dbReference>
<dbReference type="PROSITE" id="PS01209">
    <property type="entry name" value="LDLRA_1"/>
    <property type="match status" value="1"/>
</dbReference>
<sequence length="1542" mass="179528">MDIFLFNIIIGLFMFSYSNVWQPFYNLYNTDRMINEFSHDCFYLTIPNKDTFDESDILVKQIIEYCTGMHFKEENINENSISSKLSFDELKKQNITSKNLIEWSSPIDLVEDYEQFLQEMNQSSSIAQFYNCTLPWFGPFCQYRFILNQSFSKLTETIFHRRPDRPPNMPTFTCYEHLKCNRGSRYLCLDWSEICDGKVDCLDGGEDEKHCHELYINRCEENEYQCRNGMCVNEGFLRDEFWKLISPECMDASDEIGVRDLDGGDKCLNDPTFRCEDFICRTPWHFPCGDGNCLKYDFPDNKLQCNNQRDQAFNFLVDWHNSEDIEFPRCFKTLVCTSVLISSNEFDQHCRNLCLNKEECKRQTLDGCPSSFIAPTFPMWGGHVRLGYFANQTINFVKEARPQFVCYNEYLCPFLVPTFTVNDYTCLHIDELKLSLLDDFYKVFISCYNPYQIENKTGCAEPTMIRCLETNKCIHAHKINDGISDCFGDFDELFSAGSCILNDSKYRFPCMSEQKCLAHFLVNDLKVHCIGEEDEWNIDGIRTTISEIPFSALCNNWPDLLPLANETDETHCERWLCVNEYTRCDTVWNCPKGIDEINCPSPFQCPANHHPCLFPNNSRMDCLHINYTEDGVVNCVGGTDERSYCKSRGSNGNVMRYRCWNDTKCATIKDSCFVCKNSIDQVCDSSDKANQEIILYFKHMEDYMFYEIKSFSHQSSSNFPSMQLTTITDKHVQDDMIPVTKENTFEDIDGHYLWICHRGIVVLVGKNETEHCFCPSNYYGVFCQYQNQRIALTIKLRQENVGNFHIIGIVIRLVDHVGFVHSHEQITYSSIIDCNMKYNLYLLYQQRPKDITKNYTIYIDAYDKLSLSYLTSWIIPVKFLFMPVNRVSALLTIPLHQDCRILCSEKYLKSLRHVNLNSCPCSLNQIHTTTTTRYKCNCSPDSICVGFVNNRSICLCSLNKIGPRCYLNSICQANTCMNSGVCVPDDARNSLTNFHCVCPDGFLGKFCEDRDVRIDISLSDVEMAPSILAHFIRIIQHSMISNSPAPARTTLLRKILFGQKTITFHMSFPFHLIFAQLEYSYYLAALQHNYTRSIIISTQLAPSQRCPHIRELFDEVTVNYSTLRRAKYYHVACQEHTDLRCFHDNETFMCLCTEKRHANCFHFDFHMNYNCSGVHDCQNGGRCFQDDPHCPTKRICVCQECFYGSKCERSTKHSGLSLDSILGYHIHPHLSIIRQSSPVLISITIATFMLIFGLISGTLSMVTFQAKSTREIGCGLYLFVSSITAIMTIITFYFKLWFLIFSQMNIITSRRFLLINSITMEFFLRFLMVTTEWLYGCVALERLLVAFLGVKFNKTKSKQATKRVIFVIVLFAAASILHDPIYRRLFDDIEEKRTWCWVEFTLNIEIYNRFINLFHFIIPFSLNFISAISIIIITARQRSTIKKETTFKSHLREQLDHHKYLIISSILLVILSLPRLVISFISNCMKSPKEYKLFLSGYFISFIPPLLHFFIFVLPSEVYRKESQMIIRRKWEAFRRHSNLST</sequence>
<evidence type="ECO:0000256" key="3">
    <source>
        <dbReference type="ARBA" id="ARBA00022989"/>
    </source>
</evidence>
<protein>
    <submittedName>
        <fullName evidence="10">Uncharacterized protein</fullName>
    </submittedName>
</protein>
<feature type="transmembrane region" description="Helical" evidence="7">
    <location>
        <begin position="1239"/>
        <end position="1264"/>
    </location>
</feature>
<name>A0A815FAL4_ADIRI</name>
<feature type="transmembrane region" description="Helical" evidence="7">
    <location>
        <begin position="1493"/>
        <end position="1514"/>
    </location>
</feature>
<evidence type="ECO:0000313" key="10">
    <source>
        <dbReference type="EMBL" id="CAF1321014.1"/>
    </source>
</evidence>
<keyword evidence="11" id="KW-1185">Reference proteome</keyword>
<gene>
    <name evidence="10" type="ORF">XAT740_LOCUS29912</name>
</gene>
<keyword evidence="4 7" id="KW-0472">Membrane</keyword>
<dbReference type="GO" id="GO:0016020">
    <property type="term" value="C:membrane"/>
    <property type="evidence" value="ECO:0007669"/>
    <property type="project" value="UniProtKB-SubCell"/>
</dbReference>
<dbReference type="InterPro" id="IPR017452">
    <property type="entry name" value="GPCR_Rhodpsn_7TM"/>
</dbReference>
<evidence type="ECO:0000256" key="6">
    <source>
        <dbReference type="PROSITE-ProRule" id="PRU00076"/>
    </source>
</evidence>
<reference evidence="10" key="1">
    <citation type="submission" date="2021-02" db="EMBL/GenBank/DDBJ databases">
        <authorList>
            <person name="Nowell W R."/>
        </authorList>
    </citation>
    <scope>NUCLEOTIDE SEQUENCE</scope>
</reference>
<dbReference type="PANTHER" id="PTHR24033">
    <property type="entry name" value="EGF-LIKE DOMAIN-CONTAINING PROTEIN"/>
    <property type="match status" value="1"/>
</dbReference>
<dbReference type="Proteomes" id="UP000663828">
    <property type="component" value="Unassembled WGS sequence"/>
</dbReference>
<evidence type="ECO:0000256" key="2">
    <source>
        <dbReference type="ARBA" id="ARBA00022692"/>
    </source>
</evidence>
<dbReference type="Gene3D" id="4.10.400.10">
    <property type="entry name" value="Low-density Lipoprotein Receptor"/>
    <property type="match status" value="1"/>
</dbReference>
<dbReference type="PRINTS" id="PR00261">
    <property type="entry name" value="LDLRECEPTOR"/>
</dbReference>